<sequence length="101" mass="11487">MVPASFPLSLLLLYHIPLLAENVSQRPFWCNNTVQQSSMSVVVRQHDMGTDCLLFEQYSGTRAQTSHRENLEYSRLPVHSDFFLSQRDRPGQSEATQASGM</sequence>
<dbReference type="AlphaFoldDB" id="A0A5B7EW88"/>
<evidence type="ECO:0000256" key="1">
    <source>
        <dbReference type="SAM" id="SignalP"/>
    </source>
</evidence>
<keyword evidence="3" id="KW-1185">Reference proteome</keyword>
<accession>A0A5B7EW88</accession>
<keyword evidence="1" id="KW-0732">Signal</keyword>
<feature type="signal peptide" evidence="1">
    <location>
        <begin position="1"/>
        <end position="20"/>
    </location>
</feature>
<organism evidence="2 3">
    <name type="scientific">Portunus trituberculatus</name>
    <name type="common">Swimming crab</name>
    <name type="synonym">Neptunus trituberculatus</name>
    <dbReference type="NCBI Taxonomy" id="210409"/>
    <lineage>
        <taxon>Eukaryota</taxon>
        <taxon>Metazoa</taxon>
        <taxon>Ecdysozoa</taxon>
        <taxon>Arthropoda</taxon>
        <taxon>Crustacea</taxon>
        <taxon>Multicrustacea</taxon>
        <taxon>Malacostraca</taxon>
        <taxon>Eumalacostraca</taxon>
        <taxon>Eucarida</taxon>
        <taxon>Decapoda</taxon>
        <taxon>Pleocyemata</taxon>
        <taxon>Brachyura</taxon>
        <taxon>Eubrachyura</taxon>
        <taxon>Portunoidea</taxon>
        <taxon>Portunidae</taxon>
        <taxon>Portuninae</taxon>
        <taxon>Portunus</taxon>
    </lineage>
</organism>
<evidence type="ECO:0000313" key="3">
    <source>
        <dbReference type="Proteomes" id="UP000324222"/>
    </source>
</evidence>
<dbReference type="EMBL" id="VSRR010004317">
    <property type="protein sequence ID" value="MPC39290.1"/>
    <property type="molecule type" value="Genomic_DNA"/>
</dbReference>
<evidence type="ECO:0000313" key="2">
    <source>
        <dbReference type="EMBL" id="MPC39290.1"/>
    </source>
</evidence>
<reference evidence="2 3" key="1">
    <citation type="submission" date="2019-05" db="EMBL/GenBank/DDBJ databases">
        <title>Another draft genome of Portunus trituberculatus and its Hox gene families provides insights of decapod evolution.</title>
        <authorList>
            <person name="Jeong J.-H."/>
            <person name="Song I."/>
            <person name="Kim S."/>
            <person name="Choi T."/>
            <person name="Kim D."/>
            <person name="Ryu S."/>
            <person name="Kim W."/>
        </authorList>
    </citation>
    <scope>NUCLEOTIDE SEQUENCE [LARGE SCALE GENOMIC DNA]</scope>
    <source>
        <tissue evidence="2">Muscle</tissue>
    </source>
</reference>
<feature type="chain" id="PRO_5023139612" description="Secreted protein" evidence="1">
    <location>
        <begin position="21"/>
        <end position="101"/>
    </location>
</feature>
<evidence type="ECO:0008006" key="4">
    <source>
        <dbReference type="Google" id="ProtNLM"/>
    </source>
</evidence>
<comment type="caution">
    <text evidence="2">The sequence shown here is derived from an EMBL/GenBank/DDBJ whole genome shotgun (WGS) entry which is preliminary data.</text>
</comment>
<gene>
    <name evidence="2" type="ORF">E2C01_032821</name>
</gene>
<proteinExistence type="predicted"/>
<name>A0A5B7EW88_PORTR</name>
<dbReference type="Proteomes" id="UP000324222">
    <property type="component" value="Unassembled WGS sequence"/>
</dbReference>
<protein>
    <recommendedName>
        <fullName evidence="4">Secreted protein</fullName>
    </recommendedName>
</protein>